<dbReference type="AlphaFoldDB" id="A0A915MHI8"/>
<sequence>MSNHQINQSVSIQNSTTFPLTTTTYSPIKQELSNNSNISFALQQQQLDRNVPNPLLDRRRSSGSIPVFSNNEGQHNLFKGEESPRHQSFGAQPKNISNIRFSQEIPSYTMQNNPIGNTFNVAQQNAMLMPDKEHQKQTKKESAGFGIEEKPIHECDACGKRLCSSRSLKRHKSTCKRVKAVTEQLQVDFGSPPPPKPENISETKAKDQQNIQKQIRKISGANQISNDNKNNEKVNLTQPVLRQSSSESINTQQPFVLSQPPPQNSSLASNNSSPIKFCDNSDSQNCGGLSSPSLVIQQQQQFYSKQPSYSSAQIQVLKQENDSKKDMEIPFKLTPVTAMDEPKKVSDVVDSVVAKLRLQNSGISGRIPTNCNTNTFNISTNNSQQQQQFLPPQQHFNVPIEWNETNMPIQQFCESQQLAPTMLYYTPPNQIEQTKCPQSKPLMPPIQQQHSWQPMNPPNLQISQQPQPILAAQRNNSSENTNLLPTMLNESSSTNSERAEKFTCQYNNNEQIIKKQQSIDGQNNSGDIKNVLTECQTEKLPNSMGIKSTILSSPPQQQPRQRADIGNTSKNIYRYLCPECDKPYSCRKNVKRHRISQHKVPAQEAQDGQIKRIHTGMIVGSENIINGDNSSEMFQQNPNIQRKAVELAEADTTFSPPSQPDDSLSRQISHQSHQGVGTQQYQQKMIPLNHHHQIQQSPTTYHPQPLLSASHSTGQQQIFRFDVGSVNRTPKELNSVEHEKFQKIEWNYQVKSLEKVVGEARMDEPHQIDPDSTMNESPPDNAGGSNSSMNRRTSVSGASTLSAPPNNGGNVEEQNKHVQMQMATVIQL</sequence>
<feature type="domain" description="C2H2-type" evidence="3">
    <location>
        <begin position="575"/>
        <end position="598"/>
    </location>
</feature>
<proteinExistence type="predicted"/>
<dbReference type="WBParaSite" id="scaffold36294_cov277.g23145">
    <property type="protein sequence ID" value="scaffold36294_cov277.g23145"/>
    <property type="gene ID" value="scaffold36294_cov277.g23145"/>
</dbReference>
<feature type="region of interest" description="Disordered" evidence="2">
    <location>
        <begin position="765"/>
        <end position="816"/>
    </location>
</feature>
<reference evidence="5" key="1">
    <citation type="submission" date="2022-11" db="UniProtKB">
        <authorList>
            <consortium name="WormBaseParasite"/>
        </authorList>
    </citation>
    <scope>IDENTIFICATION</scope>
</reference>
<protein>
    <submittedName>
        <fullName evidence="5">C2H2-type domain-containing protein</fullName>
    </submittedName>
</protein>
<evidence type="ECO:0000256" key="1">
    <source>
        <dbReference type="PROSITE-ProRule" id="PRU00042"/>
    </source>
</evidence>
<feature type="region of interest" description="Disordered" evidence="2">
    <location>
        <begin position="241"/>
        <end position="279"/>
    </location>
</feature>
<feature type="region of interest" description="Disordered" evidence="2">
    <location>
        <begin position="186"/>
        <end position="211"/>
    </location>
</feature>
<keyword evidence="4" id="KW-1185">Reference proteome</keyword>
<feature type="compositionally biased region" description="Polar residues" evidence="2">
    <location>
        <begin position="652"/>
        <end position="679"/>
    </location>
</feature>
<dbReference type="PROSITE" id="PS50157">
    <property type="entry name" value="ZINC_FINGER_C2H2_2"/>
    <property type="match status" value="1"/>
</dbReference>
<evidence type="ECO:0000256" key="2">
    <source>
        <dbReference type="SAM" id="MobiDB-lite"/>
    </source>
</evidence>
<keyword evidence="1" id="KW-0479">Metal-binding</keyword>
<accession>A0A915MHI8</accession>
<evidence type="ECO:0000313" key="4">
    <source>
        <dbReference type="Proteomes" id="UP000887561"/>
    </source>
</evidence>
<dbReference type="InterPro" id="IPR013087">
    <property type="entry name" value="Znf_C2H2_type"/>
</dbReference>
<evidence type="ECO:0000313" key="5">
    <source>
        <dbReference type="WBParaSite" id="scaffold36294_cov277.g23145"/>
    </source>
</evidence>
<dbReference type="Proteomes" id="UP000887561">
    <property type="component" value="Unplaced"/>
</dbReference>
<keyword evidence="1" id="KW-0863">Zinc-finger</keyword>
<dbReference type="GO" id="GO:0008270">
    <property type="term" value="F:zinc ion binding"/>
    <property type="evidence" value="ECO:0007669"/>
    <property type="project" value="UniProtKB-KW"/>
</dbReference>
<keyword evidence="1" id="KW-0862">Zinc</keyword>
<dbReference type="PROSITE" id="PS00028">
    <property type="entry name" value="ZINC_FINGER_C2H2_1"/>
    <property type="match status" value="1"/>
</dbReference>
<feature type="compositionally biased region" description="Polar residues" evidence="2">
    <location>
        <begin position="241"/>
        <end position="256"/>
    </location>
</feature>
<feature type="region of interest" description="Disordered" evidence="2">
    <location>
        <begin position="651"/>
        <end position="679"/>
    </location>
</feature>
<organism evidence="4 5">
    <name type="scientific">Meloidogyne javanica</name>
    <name type="common">Root-knot nematode worm</name>
    <dbReference type="NCBI Taxonomy" id="6303"/>
    <lineage>
        <taxon>Eukaryota</taxon>
        <taxon>Metazoa</taxon>
        <taxon>Ecdysozoa</taxon>
        <taxon>Nematoda</taxon>
        <taxon>Chromadorea</taxon>
        <taxon>Rhabditida</taxon>
        <taxon>Tylenchina</taxon>
        <taxon>Tylenchomorpha</taxon>
        <taxon>Tylenchoidea</taxon>
        <taxon>Meloidogynidae</taxon>
        <taxon>Meloidogyninae</taxon>
        <taxon>Meloidogyne</taxon>
        <taxon>Meloidogyne incognita group</taxon>
    </lineage>
</organism>
<evidence type="ECO:0000259" key="3">
    <source>
        <dbReference type="PROSITE" id="PS50157"/>
    </source>
</evidence>
<feature type="compositionally biased region" description="Polar residues" evidence="2">
    <location>
        <begin position="264"/>
        <end position="279"/>
    </location>
</feature>
<dbReference type="SMART" id="SM00355">
    <property type="entry name" value="ZnF_C2H2"/>
    <property type="match status" value="2"/>
</dbReference>
<dbReference type="SUPFAM" id="SSF57667">
    <property type="entry name" value="beta-beta-alpha zinc fingers"/>
    <property type="match status" value="1"/>
</dbReference>
<name>A0A915MHI8_MELJA</name>
<dbReference type="InterPro" id="IPR036236">
    <property type="entry name" value="Znf_C2H2_sf"/>
</dbReference>
<feature type="compositionally biased region" description="Polar residues" evidence="2">
    <location>
        <begin position="770"/>
        <end position="809"/>
    </location>
</feature>